<dbReference type="EMBL" id="ACZM01000007">
    <property type="protein sequence ID" value="EHG21532.1"/>
    <property type="molecule type" value="Genomic_DNA"/>
</dbReference>
<evidence type="ECO:0000313" key="3">
    <source>
        <dbReference type="Proteomes" id="UP000004129"/>
    </source>
</evidence>
<proteinExistence type="predicted"/>
<dbReference type="AlphaFoldDB" id="G5GNJ5"/>
<name>G5GNJ5_9FIRM</name>
<dbReference type="eggNOG" id="ENOG5033HTJ">
    <property type="taxonomic scope" value="Bacteria"/>
</dbReference>
<sequence length="169" mass="18688">MNKKIAVLLAVLMLVMSGIATAAYKDQINRDGHVLQRSDIALGGLMVGTTRAQVEAIYGAPTARTEPRMSPALDEMMDEYTYGTSFKVIFIKDTVMYLNTNAHNGIATPAGVTVGDPAERVMQTYGKPWRDTKYEDGRENLVYRDPYDIAIVFRTEQGKITYIGIVGSE</sequence>
<protein>
    <submittedName>
        <fullName evidence="2">Uncharacterized protein</fullName>
    </submittedName>
</protein>
<evidence type="ECO:0000313" key="2">
    <source>
        <dbReference type="EMBL" id="EHG21532.1"/>
    </source>
</evidence>
<organism evidence="2 3">
    <name type="scientific">Selenomonas infelix ATCC 43532</name>
    <dbReference type="NCBI Taxonomy" id="679201"/>
    <lineage>
        <taxon>Bacteria</taxon>
        <taxon>Bacillati</taxon>
        <taxon>Bacillota</taxon>
        <taxon>Negativicutes</taxon>
        <taxon>Selenomonadales</taxon>
        <taxon>Selenomonadaceae</taxon>
        <taxon>Selenomonas</taxon>
    </lineage>
</organism>
<dbReference type="RefSeq" id="WP_006692399.1">
    <property type="nucleotide sequence ID" value="NZ_JH376798.1"/>
</dbReference>
<dbReference type="STRING" id="679201.HMPREF9334_00949"/>
<keyword evidence="3" id="KW-1185">Reference proteome</keyword>
<keyword evidence="1" id="KW-0732">Signal</keyword>
<feature type="chain" id="PRO_5003477447" evidence="1">
    <location>
        <begin position="23"/>
        <end position="169"/>
    </location>
</feature>
<gene>
    <name evidence="2" type="ORF">HMPREF9334_00949</name>
</gene>
<dbReference type="PATRIC" id="fig|679201.3.peg.959"/>
<reference evidence="2 3" key="1">
    <citation type="submission" date="2011-08" db="EMBL/GenBank/DDBJ databases">
        <title>The Genome Sequence of Selenomonas infelix ATCC 43532.</title>
        <authorList>
            <consortium name="The Broad Institute Genome Sequencing Platform"/>
            <person name="Earl A."/>
            <person name="Ward D."/>
            <person name="Feldgarden M."/>
            <person name="Gevers D."/>
            <person name="Izard J."/>
            <person name="Blanton J.M."/>
            <person name="Baranova O.V."/>
            <person name="Dewhirst F.E."/>
            <person name="Young S.K."/>
            <person name="Zeng Q."/>
            <person name="Gargeya S."/>
            <person name="Fitzgerald M."/>
            <person name="Haas B."/>
            <person name="Abouelleil A."/>
            <person name="Alvarado L."/>
            <person name="Arachchi H.M."/>
            <person name="Berlin A."/>
            <person name="Brown A."/>
            <person name="Chapman S.B."/>
            <person name="Chen Z."/>
            <person name="Dunbar C."/>
            <person name="Freedman E."/>
            <person name="Gearin G."/>
            <person name="Gellesch M."/>
            <person name="Goldberg J."/>
            <person name="Griggs A."/>
            <person name="Gujja S."/>
            <person name="Heiman D."/>
            <person name="Howarth C."/>
            <person name="Larson L."/>
            <person name="Lui A."/>
            <person name="MacDonald P.J.P."/>
            <person name="Montmayeur A."/>
            <person name="Murphy C."/>
            <person name="Neiman D."/>
            <person name="Pearson M."/>
            <person name="Priest M."/>
            <person name="Roberts A."/>
            <person name="Saif S."/>
            <person name="Shea T."/>
            <person name="Shenoy N."/>
            <person name="Sisk P."/>
            <person name="Stolte C."/>
            <person name="Sykes S."/>
            <person name="Wortman J."/>
            <person name="Nusbaum C."/>
            <person name="Birren B."/>
        </authorList>
    </citation>
    <scope>NUCLEOTIDE SEQUENCE [LARGE SCALE GENOMIC DNA]</scope>
    <source>
        <strain evidence="2 3">ATCC 43532</strain>
    </source>
</reference>
<accession>G5GNJ5</accession>
<feature type="signal peptide" evidence="1">
    <location>
        <begin position="1"/>
        <end position="22"/>
    </location>
</feature>
<dbReference type="Proteomes" id="UP000004129">
    <property type="component" value="Unassembled WGS sequence"/>
</dbReference>
<comment type="caution">
    <text evidence="2">The sequence shown here is derived from an EMBL/GenBank/DDBJ whole genome shotgun (WGS) entry which is preliminary data.</text>
</comment>
<dbReference type="HOGENOM" id="CLU_1554215_0_0_9"/>
<evidence type="ECO:0000256" key="1">
    <source>
        <dbReference type="SAM" id="SignalP"/>
    </source>
</evidence>